<dbReference type="InterPro" id="IPR013607">
    <property type="entry name" value="Phospholipase_A2-like"/>
</dbReference>
<accession>A0A146KNE3</accession>
<evidence type="ECO:0000313" key="2">
    <source>
        <dbReference type="EMBL" id="JAP98040.1"/>
    </source>
</evidence>
<evidence type="ECO:0000259" key="1">
    <source>
        <dbReference type="Pfam" id="PF08398"/>
    </source>
</evidence>
<organism evidence="2">
    <name type="scientific">Lygus hesperus</name>
    <name type="common">Western plant bug</name>
    <dbReference type="NCBI Taxonomy" id="30085"/>
    <lineage>
        <taxon>Eukaryota</taxon>
        <taxon>Metazoa</taxon>
        <taxon>Ecdysozoa</taxon>
        <taxon>Arthropoda</taxon>
        <taxon>Hexapoda</taxon>
        <taxon>Insecta</taxon>
        <taxon>Pterygota</taxon>
        <taxon>Neoptera</taxon>
        <taxon>Paraneoptera</taxon>
        <taxon>Hemiptera</taxon>
        <taxon>Heteroptera</taxon>
        <taxon>Panheteroptera</taxon>
        <taxon>Cimicomorpha</taxon>
        <taxon>Miridae</taxon>
        <taxon>Mirini</taxon>
        <taxon>Lygus</taxon>
    </lineage>
</organism>
<protein>
    <submittedName>
        <fullName evidence="2">Capsid protein VP1</fullName>
    </submittedName>
</protein>
<reference evidence="2" key="1">
    <citation type="journal article" date="2016" name="Gigascience">
        <title>De novo construction of an expanded transcriptome assembly for the western tarnished plant bug, Lygus hesperus.</title>
        <authorList>
            <person name="Tassone E.E."/>
            <person name="Geib S.M."/>
            <person name="Hall B."/>
            <person name="Fabrick J.A."/>
            <person name="Brent C.S."/>
            <person name="Hull J.J."/>
        </authorList>
    </citation>
    <scope>NUCLEOTIDE SEQUENCE</scope>
</reference>
<dbReference type="EMBL" id="GDHC01020588">
    <property type="protein sequence ID" value="JAP98040.1"/>
    <property type="molecule type" value="Transcribed_RNA"/>
</dbReference>
<dbReference type="Pfam" id="PF08398">
    <property type="entry name" value="Phospholip_A2_4"/>
    <property type="match status" value="1"/>
</dbReference>
<proteinExistence type="predicted"/>
<name>A0A146KNE3_LYGHE</name>
<dbReference type="AlphaFoldDB" id="A0A146KNE3"/>
<sequence length="246" mass="28726">MPVLPFHRYIGPGNPIESGPCVDEDDCIAKKHDIAYESAQTPRDVRLADVEAIQEFRANWLAGNWHSFIGDVGLSLKYAVETYTGVLYPKLPDVPPCEILSLFNDFLRLHCVHKVRLFDRHHLPFHTSHTCDLCKTHDLCNTQDLCKTHDFTKPNLSHEIYFYVLVAWYLLYHKNQQPRIINTSPTNSTNTKKPKVFKQNVHLLKNCDIFHVQAWIRLFALFQPTKVQQSDDYNDEEFSNMFMQYD</sequence>
<dbReference type="GO" id="GO:0005198">
    <property type="term" value="F:structural molecule activity"/>
    <property type="evidence" value="ECO:0007669"/>
    <property type="project" value="InterPro"/>
</dbReference>
<feature type="domain" description="Phospholipase A2-like" evidence="1">
    <location>
        <begin position="3"/>
        <end position="39"/>
    </location>
</feature>
<gene>
    <name evidence="2" type="primary">VP_8</name>
    <name evidence="2" type="ORF">g.54443</name>
</gene>